<sequence length="773" mass="86359">MTPNVPAHIPAPALVPALPVVDKPAATLRFDLHAKDVFRIGGRTWEFERRLDDRLQFLCLSDRDLLFVTDQQLAFMASTGEASIIVGKGRYAAFRAPFPNRITLTDAQNAEADRKLAYVEPCLRGHVEGDGPRTPYRFKRSRRKLMPLIEEVAAARGETPPDFTTVLNWIDLWTQYGSIHGTACLVGLHALKGNRRTPFGGIGEIALGRGLSYWLNPDVSTELAYAKVVSTVKAVKRSYRRFLSCEELARISTPSLRTFQRRCAALDQYTRDYYRISPSFAAKNRTYETQPLPDRPYQDVEVDNCTLDILLVDDESDIVLGRADLILFRCRATGMHIGYAVGYEAPSYASFVAGLRHAMYPKDMARFPAVNTPWPCFGKIENLWVDNGLHFIGKDIEAACRELKINKPRFRPKTPWYKGALERFFGYQNTGLIHLLPGSTKSNAVKLKDYDENPVEHAKIRFSDFEALLVFFLVEIHNARISRGLGLLRGVGDIPLRVWNEKAKNQPSGPLPPAELFIALCGEWEMRTIQNDGIVWDYIKYESPELSRLLTHPEHRSARQSGKGTQYKCVRDPNNLGRIYVENPYDPTGAIIVVPATKAHRAYAEGRHRHVHDLAVAHAKLSVKKALDFDGLMDSLAHLADLAVAARSKPGRKRVQRRLARFLHAQRVGRLASTVTPGKPADAGTAAHLDPLAIAQRVRRGGEREEDEPPQPPANRLPALPPPAAHGVDAVPAEVAEPDAQGPDPQGPYADLDPEEDDLSLLRASRQWSTADE</sequence>
<dbReference type="InterPro" id="IPR036397">
    <property type="entry name" value="RNaseH_sf"/>
</dbReference>
<keyword evidence="4" id="KW-1185">Reference proteome</keyword>
<dbReference type="GO" id="GO:0015074">
    <property type="term" value="P:DNA integration"/>
    <property type="evidence" value="ECO:0007669"/>
    <property type="project" value="InterPro"/>
</dbReference>
<feature type="region of interest" description="Disordered" evidence="1">
    <location>
        <begin position="699"/>
        <end position="773"/>
    </location>
</feature>
<evidence type="ECO:0000259" key="2">
    <source>
        <dbReference type="PROSITE" id="PS50994"/>
    </source>
</evidence>
<feature type="domain" description="Integrase catalytic" evidence="2">
    <location>
        <begin position="292"/>
        <end position="503"/>
    </location>
</feature>
<dbReference type="Proteomes" id="UP000564885">
    <property type="component" value="Unassembled WGS sequence"/>
</dbReference>
<dbReference type="InterPro" id="IPR012337">
    <property type="entry name" value="RNaseH-like_sf"/>
</dbReference>
<evidence type="ECO:0000313" key="4">
    <source>
        <dbReference type="Proteomes" id="UP000564885"/>
    </source>
</evidence>
<reference evidence="3 4" key="1">
    <citation type="submission" date="2020-04" db="EMBL/GenBank/DDBJ databases">
        <title>Enterovirga sp. isolate from soil.</title>
        <authorList>
            <person name="Chea S."/>
            <person name="Kim D.-U."/>
        </authorList>
    </citation>
    <scope>NUCLEOTIDE SEQUENCE [LARGE SCALE GENOMIC DNA]</scope>
    <source>
        <strain evidence="3 4">DB1703</strain>
    </source>
</reference>
<protein>
    <recommendedName>
        <fullName evidence="2">Integrase catalytic domain-containing protein</fullName>
    </recommendedName>
</protein>
<accession>A0A849I7U7</accession>
<gene>
    <name evidence="3" type="ORF">HJG44_15785</name>
</gene>
<comment type="caution">
    <text evidence="3">The sequence shown here is derived from an EMBL/GenBank/DDBJ whole genome shotgun (WGS) entry which is preliminary data.</text>
</comment>
<name>A0A849I7U7_9HYPH</name>
<dbReference type="GO" id="GO:0003676">
    <property type="term" value="F:nucleic acid binding"/>
    <property type="evidence" value="ECO:0007669"/>
    <property type="project" value="InterPro"/>
</dbReference>
<dbReference type="SUPFAM" id="SSF53098">
    <property type="entry name" value="Ribonuclease H-like"/>
    <property type="match status" value="1"/>
</dbReference>
<dbReference type="Gene3D" id="3.30.420.10">
    <property type="entry name" value="Ribonuclease H-like superfamily/Ribonuclease H"/>
    <property type="match status" value="1"/>
</dbReference>
<dbReference type="PROSITE" id="PS50994">
    <property type="entry name" value="INTEGRASE"/>
    <property type="match status" value="1"/>
</dbReference>
<dbReference type="RefSeq" id="WP_171219292.1">
    <property type="nucleotide sequence ID" value="NZ_JABEPP010000004.1"/>
</dbReference>
<dbReference type="InterPro" id="IPR001584">
    <property type="entry name" value="Integrase_cat-core"/>
</dbReference>
<evidence type="ECO:0000313" key="3">
    <source>
        <dbReference type="EMBL" id="NNM73844.1"/>
    </source>
</evidence>
<feature type="compositionally biased region" description="Pro residues" evidence="1">
    <location>
        <begin position="710"/>
        <end position="724"/>
    </location>
</feature>
<dbReference type="EMBL" id="JABEPP010000004">
    <property type="protein sequence ID" value="NNM73844.1"/>
    <property type="molecule type" value="Genomic_DNA"/>
</dbReference>
<organism evidence="3 4">
    <name type="scientific">Enterovirga aerilata</name>
    <dbReference type="NCBI Taxonomy" id="2730920"/>
    <lineage>
        <taxon>Bacteria</taxon>
        <taxon>Pseudomonadati</taxon>
        <taxon>Pseudomonadota</taxon>
        <taxon>Alphaproteobacteria</taxon>
        <taxon>Hyphomicrobiales</taxon>
        <taxon>Methylobacteriaceae</taxon>
        <taxon>Enterovirga</taxon>
    </lineage>
</organism>
<dbReference type="AlphaFoldDB" id="A0A849I7U7"/>
<proteinExistence type="predicted"/>
<evidence type="ECO:0000256" key="1">
    <source>
        <dbReference type="SAM" id="MobiDB-lite"/>
    </source>
</evidence>